<name>A0A450T051_9GAMM</name>
<accession>A0A450T051</accession>
<protein>
    <submittedName>
        <fullName evidence="2">Uncharacterized protein</fullName>
    </submittedName>
</protein>
<dbReference type="AlphaFoldDB" id="A0A450T051"/>
<evidence type="ECO:0000313" key="2">
    <source>
        <dbReference type="EMBL" id="VFJ59685.1"/>
    </source>
</evidence>
<proteinExistence type="predicted"/>
<sequence length="86" mass="9368">MFLTVEYGTGAPISPLGPLPVWSLTLRKLIGGKTLYGEMTPLSSNWGMHFNVSRGRNARYRTSPAQTRMCDFSASGSSVVLVFAQV</sequence>
<dbReference type="EMBL" id="CAADEY010000073">
    <property type="protein sequence ID" value="VFJ59685.1"/>
    <property type="molecule type" value="Genomic_DNA"/>
</dbReference>
<organism evidence="2">
    <name type="scientific">Candidatus Kentrum sp. DK</name>
    <dbReference type="NCBI Taxonomy" id="2126562"/>
    <lineage>
        <taxon>Bacteria</taxon>
        <taxon>Pseudomonadati</taxon>
        <taxon>Pseudomonadota</taxon>
        <taxon>Gammaproteobacteria</taxon>
        <taxon>Candidatus Kentrum</taxon>
    </lineage>
</organism>
<reference evidence="2" key="1">
    <citation type="submission" date="2019-02" db="EMBL/GenBank/DDBJ databases">
        <authorList>
            <person name="Gruber-Vodicka R. H."/>
            <person name="Seah K. B. B."/>
        </authorList>
    </citation>
    <scope>NUCLEOTIDE SEQUENCE</scope>
    <source>
        <strain evidence="2">BECK_DK161</strain>
        <strain evidence="1">BECK_DK47</strain>
    </source>
</reference>
<evidence type="ECO:0000313" key="1">
    <source>
        <dbReference type="EMBL" id="VFJ55602.1"/>
    </source>
</evidence>
<gene>
    <name evidence="1" type="ORF">BECKDK2373B_GA0170837_105315</name>
    <name evidence="2" type="ORF">BECKDK2373C_GA0170839_10735</name>
</gene>
<dbReference type="EMBL" id="CAADEX010000053">
    <property type="protein sequence ID" value="VFJ55602.1"/>
    <property type="molecule type" value="Genomic_DNA"/>
</dbReference>